<keyword evidence="10" id="KW-0472">Membrane</keyword>
<keyword evidence="8" id="KW-0186">Copper</keyword>
<comment type="subunit">
    <text evidence="2">Homotrimer.</text>
</comment>
<evidence type="ECO:0000256" key="2">
    <source>
        <dbReference type="ARBA" id="ARBA00011233"/>
    </source>
</evidence>
<gene>
    <name evidence="12" type="ORF">UFOPK3573_00238</name>
    <name evidence="13" type="ORF">UFOPK3879_00563</name>
</gene>
<dbReference type="Gene3D" id="2.60.40.420">
    <property type="entry name" value="Cupredoxins - blue copper proteins"/>
    <property type="match status" value="2"/>
</dbReference>
<keyword evidence="6" id="KW-0677">Repeat</keyword>
<evidence type="ECO:0000256" key="7">
    <source>
        <dbReference type="ARBA" id="ARBA00023002"/>
    </source>
</evidence>
<evidence type="ECO:0000256" key="10">
    <source>
        <dbReference type="SAM" id="Phobius"/>
    </source>
</evidence>
<dbReference type="Pfam" id="PF07732">
    <property type="entry name" value="Cu-oxidase_3"/>
    <property type="match status" value="1"/>
</dbReference>
<keyword evidence="7" id="KW-0560">Oxidoreductase</keyword>
<dbReference type="InterPro" id="IPR001287">
    <property type="entry name" value="NO2-reductase_Cu"/>
</dbReference>
<evidence type="ECO:0000256" key="3">
    <source>
        <dbReference type="ARBA" id="ARBA00011882"/>
    </source>
</evidence>
<dbReference type="EMBL" id="CAFBMJ010000009">
    <property type="protein sequence ID" value="CAB4893226.1"/>
    <property type="molecule type" value="Genomic_DNA"/>
</dbReference>
<accession>A0A6J7KV99</accession>
<evidence type="ECO:0000256" key="8">
    <source>
        <dbReference type="ARBA" id="ARBA00023008"/>
    </source>
</evidence>
<proteinExistence type="predicted"/>
<dbReference type="InterPro" id="IPR008972">
    <property type="entry name" value="Cupredoxin"/>
</dbReference>
<dbReference type="GO" id="GO:0005507">
    <property type="term" value="F:copper ion binding"/>
    <property type="evidence" value="ECO:0007669"/>
    <property type="project" value="InterPro"/>
</dbReference>
<dbReference type="EC" id="1.7.2.1" evidence="3"/>
<keyword evidence="10" id="KW-1133">Transmembrane helix</keyword>
<sequence length="363" mass="38979">MNEKLSSNKISEATVFSLVLCLFISVVLVVGVLGIRAMDGGTTKVASAAAPSAATPPAEVSNDAVIDPAAMPAESWIPRDPILPSATSDTAHAVTFEMSEVQMEVAPGVMQEMWTFNGQVPGPTLRGKVGDTFTVTVVNKGKMTHSIDFHASKVAWSDEMRAVAPGESLVYKFVADFSGIFMYHCGTAPALHHIGNGMYGALIIDPPVLAPVDKEFVLLQSELYLGPDGQPGDLTKMMNEKWDAVVFNGYVNQYKFGPIHVEANKRYRIWVLDEGPNENSAFHIVGTIFDTIFREGTYVLQPDARTGGSQVLDLQPAQGGFVEFTFAEDGLYPFVTHKFANVGKGALGFFAVGNVDTSALGGH</sequence>
<name>A0A6J7KV99_9ZZZZ</name>
<reference evidence="13" key="1">
    <citation type="submission" date="2020-05" db="EMBL/GenBank/DDBJ databases">
        <authorList>
            <person name="Chiriac C."/>
            <person name="Salcher M."/>
            <person name="Ghai R."/>
            <person name="Kavagutti S V."/>
        </authorList>
    </citation>
    <scope>NUCLEOTIDE SEQUENCE</scope>
</reference>
<dbReference type="GO" id="GO:0050421">
    <property type="term" value="F:nitrite reductase (NO-forming) activity"/>
    <property type="evidence" value="ECO:0007669"/>
    <property type="project" value="UniProtKB-EC"/>
</dbReference>
<evidence type="ECO:0000256" key="9">
    <source>
        <dbReference type="ARBA" id="ARBA00049340"/>
    </source>
</evidence>
<dbReference type="CDD" id="cd11020">
    <property type="entry name" value="CuRO_1_CuNIR"/>
    <property type="match status" value="1"/>
</dbReference>
<evidence type="ECO:0000256" key="5">
    <source>
        <dbReference type="ARBA" id="ARBA00022723"/>
    </source>
</evidence>
<evidence type="ECO:0000259" key="11">
    <source>
        <dbReference type="Pfam" id="PF07732"/>
    </source>
</evidence>
<dbReference type="InterPro" id="IPR011707">
    <property type="entry name" value="Cu-oxidase-like_N"/>
</dbReference>
<keyword evidence="10" id="KW-0812">Transmembrane</keyword>
<evidence type="ECO:0000256" key="6">
    <source>
        <dbReference type="ARBA" id="ARBA00022737"/>
    </source>
</evidence>
<dbReference type="PANTHER" id="PTHR11709:SF394">
    <property type="entry name" value="FI03373P-RELATED"/>
    <property type="match status" value="1"/>
</dbReference>
<feature type="domain" description="Plastocyanin-like" evidence="11">
    <location>
        <begin position="99"/>
        <end position="207"/>
    </location>
</feature>
<feature type="transmembrane region" description="Helical" evidence="10">
    <location>
        <begin position="15"/>
        <end position="35"/>
    </location>
</feature>
<dbReference type="PRINTS" id="PR00695">
    <property type="entry name" value="CUNO2RDTASE"/>
</dbReference>
<evidence type="ECO:0000256" key="4">
    <source>
        <dbReference type="ARBA" id="ARBA00017290"/>
    </source>
</evidence>
<keyword evidence="5" id="KW-0479">Metal-binding</keyword>
<protein>
    <recommendedName>
        <fullName evidence="4">Copper-containing nitrite reductase</fullName>
        <ecNumber evidence="3">1.7.2.1</ecNumber>
    </recommendedName>
</protein>
<dbReference type="PANTHER" id="PTHR11709">
    <property type="entry name" value="MULTI-COPPER OXIDASE"/>
    <property type="match status" value="1"/>
</dbReference>
<dbReference type="SUPFAM" id="SSF49503">
    <property type="entry name" value="Cupredoxins"/>
    <property type="match status" value="2"/>
</dbReference>
<organism evidence="13">
    <name type="scientific">freshwater metagenome</name>
    <dbReference type="NCBI Taxonomy" id="449393"/>
    <lineage>
        <taxon>unclassified sequences</taxon>
        <taxon>metagenomes</taxon>
        <taxon>ecological metagenomes</taxon>
    </lineage>
</organism>
<dbReference type="InterPro" id="IPR045087">
    <property type="entry name" value="Cu-oxidase_fam"/>
</dbReference>
<comment type="catalytic activity">
    <reaction evidence="9">
        <text>nitric oxide + Fe(III)-[cytochrome c] + H2O = Fe(II)-[cytochrome c] + nitrite + 2 H(+)</text>
        <dbReference type="Rhea" id="RHEA:15233"/>
        <dbReference type="Rhea" id="RHEA-COMP:10350"/>
        <dbReference type="Rhea" id="RHEA-COMP:14399"/>
        <dbReference type="ChEBI" id="CHEBI:15377"/>
        <dbReference type="ChEBI" id="CHEBI:15378"/>
        <dbReference type="ChEBI" id="CHEBI:16301"/>
        <dbReference type="ChEBI" id="CHEBI:16480"/>
        <dbReference type="ChEBI" id="CHEBI:29033"/>
        <dbReference type="ChEBI" id="CHEBI:29034"/>
        <dbReference type="EC" id="1.7.2.1"/>
    </reaction>
</comment>
<dbReference type="AlphaFoldDB" id="A0A6J7KV99"/>
<comment type="cofactor">
    <cofactor evidence="1">
        <name>Cu(+)</name>
        <dbReference type="ChEBI" id="CHEBI:49552"/>
    </cofactor>
</comment>
<dbReference type="EMBL" id="CAFBNR010000019">
    <property type="protein sequence ID" value="CAB4960348.1"/>
    <property type="molecule type" value="Genomic_DNA"/>
</dbReference>
<evidence type="ECO:0000313" key="13">
    <source>
        <dbReference type="EMBL" id="CAB4960348.1"/>
    </source>
</evidence>
<evidence type="ECO:0000313" key="12">
    <source>
        <dbReference type="EMBL" id="CAB4893226.1"/>
    </source>
</evidence>
<dbReference type="CDD" id="cd04208">
    <property type="entry name" value="CuRO_2_CuNIR"/>
    <property type="match status" value="1"/>
</dbReference>
<evidence type="ECO:0000256" key="1">
    <source>
        <dbReference type="ARBA" id="ARBA00001960"/>
    </source>
</evidence>